<comment type="caution">
    <text evidence="1">The sequence shown here is derived from an EMBL/GenBank/DDBJ whole genome shotgun (WGS) entry which is preliminary data.</text>
</comment>
<accession>A0A2M8HBB7</accession>
<proteinExistence type="predicted"/>
<gene>
    <name evidence="1" type="ORF">CUC44_07705</name>
</gene>
<organism evidence="1 2">
    <name type="scientific">Aeromonas lusitana</name>
    <dbReference type="NCBI Taxonomy" id="931529"/>
    <lineage>
        <taxon>Bacteria</taxon>
        <taxon>Pseudomonadati</taxon>
        <taxon>Pseudomonadota</taxon>
        <taxon>Gammaproteobacteria</taxon>
        <taxon>Aeromonadales</taxon>
        <taxon>Aeromonadaceae</taxon>
        <taxon>Aeromonas</taxon>
    </lineage>
</organism>
<dbReference type="OrthoDB" id="5587566at2"/>
<sequence length="187" mass="19819">MDKPPSHRLVAGILALGLTSVLPSQTQACGYDMLVGDPFALAWPGTLDIAIATAGAISAKTIDPIPALTGGEGFVRAQQWLLQLKDQLQRADQPGGFSILLVDSGLWSKMRGKEVLLLQLHSPSPTPRDRVVLVSEAGLNALLTRQISVDQALRLGVLSLPQDPDHQLGPHLRQALAPTDADSSKTG</sequence>
<evidence type="ECO:0000313" key="2">
    <source>
        <dbReference type="Proteomes" id="UP000232060"/>
    </source>
</evidence>
<keyword evidence="2" id="KW-1185">Reference proteome</keyword>
<dbReference type="AlphaFoldDB" id="A0A2M8HBB7"/>
<reference evidence="1 2" key="1">
    <citation type="submission" date="2017-11" db="EMBL/GenBank/DDBJ databases">
        <title>Draft genome sequence of environmental isolate Aeromonas lusitania sp. nov. MDC 2473.</title>
        <authorList>
            <person name="Colston S.M."/>
            <person name="Navarro A."/>
            <person name="Martinez-Murcia A.J."/>
            <person name="Graf J."/>
        </authorList>
    </citation>
    <scope>NUCLEOTIDE SEQUENCE [LARGE SCALE GENOMIC DNA]</scope>
    <source>
        <strain evidence="1 2">MDC 2473</strain>
    </source>
</reference>
<dbReference type="RefSeq" id="WP_100859383.1">
    <property type="nucleotide sequence ID" value="NZ_PGCP01000010.1"/>
</dbReference>
<protein>
    <submittedName>
        <fullName evidence="1">Uncharacterized protein</fullName>
    </submittedName>
</protein>
<dbReference type="Proteomes" id="UP000232060">
    <property type="component" value="Unassembled WGS sequence"/>
</dbReference>
<evidence type="ECO:0000313" key="1">
    <source>
        <dbReference type="EMBL" id="PJC93830.1"/>
    </source>
</evidence>
<dbReference type="EMBL" id="PGCP01000010">
    <property type="protein sequence ID" value="PJC93830.1"/>
    <property type="molecule type" value="Genomic_DNA"/>
</dbReference>
<name>A0A2M8HBB7_9GAMM</name>